<dbReference type="PANTHER" id="PTHR12791">
    <property type="entry name" value="GOLGI SNARE BET1-RELATED"/>
    <property type="match status" value="1"/>
</dbReference>
<dbReference type="InterPro" id="IPR039899">
    <property type="entry name" value="BET1_SNARE"/>
</dbReference>
<gene>
    <name evidence="11" type="ORF">CYMTET_53356</name>
</gene>
<evidence type="ECO:0000256" key="3">
    <source>
        <dbReference type="ARBA" id="ARBA00022692"/>
    </source>
</evidence>
<keyword evidence="12" id="KW-1185">Reference proteome</keyword>
<keyword evidence="2" id="KW-0813">Transport</keyword>
<keyword evidence="6" id="KW-0333">Golgi apparatus</keyword>
<evidence type="ECO:0000313" key="11">
    <source>
        <dbReference type="EMBL" id="KAK3236508.1"/>
    </source>
</evidence>
<feature type="domain" description="T-SNARE coiled-coil homology" evidence="10">
    <location>
        <begin position="32"/>
        <end position="94"/>
    </location>
</feature>
<dbReference type="AlphaFoldDB" id="A0AAE0BIG5"/>
<dbReference type="GO" id="GO:0015031">
    <property type="term" value="P:protein transport"/>
    <property type="evidence" value="ECO:0007669"/>
    <property type="project" value="UniProtKB-KW"/>
</dbReference>
<keyword evidence="4" id="KW-0653">Protein transport</keyword>
<protein>
    <recommendedName>
        <fullName evidence="10">t-SNARE coiled-coil homology domain-containing protein</fullName>
    </recommendedName>
</protein>
<organism evidence="11 12">
    <name type="scientific">Cymbomonas tetramitiformis</name>
    <dbReference type="NCBI Taxonomy" id="36881"/>
    <lineage>
        <taxon>Eukaryota</taxon>
        <taxon>Viridiplantae</taxon>
        <taxon>Chlorophyta</taxon>
        <taxon>Pyramimonadophyceae</taxon>
        <taxon>Pyramimonadales</taxon>
        <taxon>Pyramimonadaceae</taxon>
        <taxon>Cymbomonas</taxon>
    </lineage>
</organism>
<reference evidence="11 12" key="1">
    <citation type="journal article" date="2015" name="Genome Biol. Evol.">
        <title>Comparative Genomics of a Bacterivorous Green Alga Reveals Evolutionary Causalities and Consequences of Phago-Mixotrophic Mode of Nutrition.</title>
        <authorList>
            <person name="Burns J.A."/>
            <person name="Paasch A."/>
            <person name="Narechania A."/>
            <person name="Kim E."/>
        </authorList>
    </citation>
    <scope>NUCLEOTIDE SEQUENCE [LARGE SCALE GENOMIC DNA]</scope>
    <source>
        <strain evidence="11 12">PLY_AMNH</strain>
    </source>
</reference>
<dbReference type="SUPFAM" id="SSF58038">
    <property type="entry name" value="SNARE fusion complex"/>
    <property type="match status" value="1"/>
</dbReference>
<dbReference type="SMART" id="SM00397">
    <property type="entry name" value="t_SNARE"/>
    <property type="match status" value="1"/>
</dbReference>
<dbReference type="GO" id="GO:0000139">
    <property type="term" value="C:Golgi membrane"/>
    <property type="evidence" value="ECO:0007669"/>
    <property type="project" value="UniProtKB-SubCell"/>
</dbReference>
<evidence type="ECO:0000256" key="9">
    <source>
        <dbReference type="SAM" id="Phobius"/>
    </source>
</evidence>
<dbReference type="CDD" id="cd15853">
    <property type="entry name" value="SNARE_Bet1"/>
    <property type="match status" value="1"/>
</dbReference>
<feature type="transmembrane region" description="Helical" evidence="9">
    <location>
        <begin position="100"/>
        <end position="120"/>
    </location>
</feature>
<dbReference type="Proteomes" id="UP001190700">
    <property type="component" value="Unassembled WGS sequence"/>
</dbReference>
<evidence type="ECO:0000256" key="5">
    <source>
        <dbReference type="ARBA" id="ARBA00022989"/>
    </source>
</evidence>
<proteinExistence type="predicted"/>
<keyword evidence="3 9" id="KW-0812">Transmembrane</keyword>
<evidence type="ECO:0000259" key="10">
    <source>
        <dbReference type="PROSITE" id="PS50192"/>
    </source>
</evidence>
<accession>A0AAE0BIG5</accession>
<sequence>MSWKHGHGNRDHLNNRSALFADPESGGLQMQMDPTEQLDSTVDVLRGKISMLKEVSAQIGDEVSIRNKLLTDLEGTMEKVSQTIKSSMKKMNKMYNDGSGNHMIFLVLFIFAVFILMYVWKKIYRLVT</sequence>
<keyword evidence="7 9" id="KW-0472">Membrane</keyword>
<evidence type="ECO:0000256" key="7">
    <source>
        <dbReference type="ARBA" id="ARBA00023136"/>
    </source>
</evidence>
<dbReference type="Gene3D" id="1.20.5.110">
    <property type="match status" value="1"/>
</dbReference>
<evidence type="ECO:0000256" key="2">
    <source>
        <dbReference type="ARBA" id="ARBA00022448"/>
    </source>
</evidence>
<name>A0AAE0BIG5_9CHLO</name>
<comment type="caution">
    <text evidence="11">The sequence shown here is derived from an EMBL/GenBank/DDBJ whole genome shotgun (WGS) entry which is preliminary data.</text>
</comment>
<dbReference type="InterPro" id="IPR000727">
    <property type="entry name" value="T_SNARE_dom"/>
</dbReference>
<evidence type="ECO:0000313" key="12">
    <source>
        <dbReference type="Proteomes" id="UP001190700"/>
    </source>
</evidence>
<evidence type="ECO:0000256" key="8">
    <source>
        <dbReference type="ARBA" id="ARBA00046280"/>
    </source>
</evidence>
<keyword evidence="5 9" id="KW-1133">Transmembrane helix</keyword>
<evidence type="ECO:0000256" key="4">
    <source>
        <dbReference type="ARBA" id="ARBA00022927"/>
    </source>
</evidence>
<dbReference type="PROSITE" id="PS50192">
    <property type="entry name" value="T_SNARE"/>
    <property type="match status" value="1"/>
</dbReference>
<evidence type="ECO:0000256" key="6">
    <source>
        <dbReference type="ARBA" id="ARBA00023034"/>
    </source>
</evidence>
<dbReference type="EMBL" id="LGRX02035005">
    <property type="protein sequence ID" value="KAK3236508.1"/>
    <property type="molecule type" value="Genomic_DNA"/>
</dbReference>
<evidence type="ECO:0000256" key="1">
    <source>
        <dbReference type="ARBA" id="ARBA00004394"/>
    </source>
</evidence>
<comment type="subcellular location">
    <subcellularLocation>
        <location evidence="8">Endomembrane system</location>
        <topology evidence="8">Single-pass type IV membrane protein</topology>
    </subcellularLocation>
    <subcellularLocation>
        <location evidence="1">Golgi apparatus membrane</location>
    </subcellularLocation>
</comment>